<sequence>MKVQGGVTMNNETLRIHQGFTASASKIGNGKRDYRNHAPAASHHCSSASGVALLADVQAAVAELNQLSCSRAREMIQDKTMESMKGEHSNAGQAHKASAGDVTPEVLGTVTAERNAAVEDAAAAYYADEVEDISSPQKHYSLPYVLLCRVTLAVLMSLYEQKDQLHEAACRKNVDQVIVPILMAYASSLNCSRGARIALEFLHISKVGQQSVWRIYFLSSHGSYLCCHHSCER</sequence>
<gene>
    <name evidence="1" type="ORF">CEUSTIGMA_g12306.t1</name>
</gene>
<accession>A0A250XP78</accession>
<dbReference type="Proteomes" id="UP000232323">
    <property type="component" value="Unassembled WGS sequence"/>
</dbReference>
<evidence type="ECO:0000313" key="1">
    <source>
        <dbReference type="EMBL" id="GAX84885.1"/>
    </source>
</evidence>
<dbReference type="AlphaFoldDB" id="A0A250XP78"/>
<reference evidence="1 2" key="1">
    <citation type="submission" date="2017-08" db="EMBL/GenBank/DDBJ databases">
        <title>Acidophilic green algal genome provides insights into adaptation to an acidic environment.</title>
        <authorList>
            <person name="Hirooka S."/>
            <person name="Hirose Y."/>
            <person name="Kanesaki Y."/>
            <person name="Higuchi S."/>
            <person name="Fujiwara T."/>
            <person name="Onuma R."/>
            <person name="Era A."/>
            <person name="Ohbayashi R."/>
            <person name="Uzuka A."/>
            <person name="Nozaki H."/>
            <person name="Yoshikawa H."/>
            <person name="Miyagishima S.Y."/>
        </authorList>
    </citation>
    <scope>NUCLEOTIDE SEQUENCE [LARGE SCALE GENOMIC DNA]</scope>
    <source>
        <strain evidence="1 2">NIES-2499</strain>
    </source>
</reference>
<dbReference type="EMBL" id="BEGY01000139">
    <property type="protein sequence ID" value="GAX84885.1"/>
    <property type="molecule type" value="Genomic_DNA"/>
</dbReference>
<organism evidence="1 2">
    <name type="scientific">Chlamydomonas eustigma</name>
    <dbReference type="NCBI Taxonomy" id="1157962"/>
    <lineage>
        <taxon>Eukaryota</taxon>
        <taxon>Viridiplantae</taxon>
        <taxon>Chlorophyta</taxon>
        <taxon>core chlorophytes</taxon>
        <taxon>Chlorophyceae</taxon>
        <taxon>CS clade</taxon>
        <taxon>Chlamydomonadales</taxon>
        <taxon>Chlamydomonadaceae</taxon>
        <taxon>Chlamydomonas</taxon>
    </lineage>
</organism>
<keyword evidence="2" id="KW-1185">Reference proteome</keyword>
<proteinExistence type="predicted"/>
<comment type="caution">
    <text evidence="1">The sequence shown here is derived from an EMBL/GenBank/DDBJ whole genome shotgun (WGS) entry which is preliminary data.</text>
</comment>
<name>A0A250XP78_9CHLO</name>
<protein>
    <submittedName>
        <fullName evidence="1">Uncharacterized protein</fullName>
    </submittedName>
</protein>
<evidence type="ECO:0000313" key="2">
    <source>
        <dbReference type="Proteomes" id="UP000232323"/>
    </source>
</evidence>